<dbReference type="EMBL" id="JBHSKF010000005">
    <property type="protein sequence ID" value="MFC5288115.1"/>
    <property type="molecule type" value="Genomic_DNA"/>
</dbReference>
<reference evidence="3" key="1">
    <citation type="journal article" date="2019" name="Int. J. Syst. Evol. Microbiol.">
        <title>The Global Catalogue of Microorganisms (GCM) 10K type strain sequencing project: providing services to taxonomists for standard genome sequencing and annotation.</title>
        <authorList>
            <consortium name="The Broad Institute Genomics Platform"/>
            <consortium name="The Broad Institute Genome Sequencing Center for Infectious Disease"/>
            <person name="Wu L."/>
            <person name="Ma J."/>
        </authorList>
    </citation>
    <scope>NUCLEOTIDE SEQUENCE [LARGE SCALE GENOMIC DNA]</scope>
    <source>
        <strain evidence="3">CCUG 59778</strain>
    </source>
</reference>
<dbReference type="RefSeq" id="WP_378247737.1">
    <property type="nucleotide sequence ID" value="NZ_JBHSKF010000005.1"/>
</dbReference>
<dbReference type="Pfam" id="PF01636">
    <property type="entry name" value="APH"/>
    <property type="match status" value="1"/>
</dbReference>
<dbReference type="Proteomes" id="UP001596157">
    <property type="component" value="Unassembled WGS sequence"/>
</dbReference>
<feature type="domain" description="Aminoglycoside phosphotransferase" evidence="1">
    <location>
        <begin position="137"/>
        <end position="323"/>
    </location>
</feature>
<evidence type="ECO:0000259" key="1">
    <source>
        <dbReference type="Pfam" id="PF01636"/>
    </source>
</evidence>
<gene>
    <name evidence="2" type="ORF">ACFPM7_13730</name>
</gene>
<organism evidence="2 3">
    <name type="scientific">Actinokineospora guangxiensis</name>
    <dbReference type="NCBI Taxonomy" id="1490288"/>
    <lineage>
        <taxon>Bacteria</taxon>
        <taxon>Bacillati</taxon>
        <taxon>Actinomycetota</taxon>
        <taxon>Actinomycetes</taxon>
        <taxon>Pseudonocardiales</taxon>
        <taxon>Pseudonocardiaceae</taxon>
        <taxon>Actinokineospora</taxon>
    </lineage>
</organism>
<dbReference type="Gene3D" id="3.90.1200.10">
    <property type="match status" value="1"/>
</dbReference>
<dbReference type="InterPro" id="IPR011009">
    <property type="entry name" value="Kinase-like_dom_sf"/>
</dbReference>
<accession>A0ABW0EP70</accession>
<dbReference type="InterPro" id="IPR002575">
    <property type="entry name" value="Aminoglycoside_PTrfase"/>
</dbReference>
<sequence>MTSDLALLTGPAAGELITAALRGSGMDLLGWTATQVDHQPGRGTTVGYSARLRRADGSTADEVLGATSRTLPSPLPRGVVRIGEVGLWRFPNDPDLPGLAVAADPERMRRVCAGIGWPADGGVATRVVAYRPRRRAVVRVDTSGGTLYVKAVRPDRARGLHRRHRVALAAGCPVPPPLGWSEDGLVVLAGLPGRTLRRHIVRPGADDPLREPGPLVESIAAALTSLPAELATGARRRTWGQKADHYAAVIAAADPGIGVRAKRVAAAVGHTAPQAPDAAVHGDFYESQLLVAGGVVTGLLDIDTAGRGERLDDAACLLAHLSVLAEIHPDRADAVGGLGVALLDRFTAEMDGVALARRTAAVVLSLATGPHRVQEPNWRATTAARIALAERWLDLADAN</sequence>
<comment type="caution">
    <text evidence="2">The sequence shown here is derived from an EMBL/GenBank/DDBJ whole genome shotgun (WGS) entry which is preliminary data.</text>
</comment>
<evidence type="ECO:0000313" key="2">
    <source>
        <dbReference type="EMBL" id="MFC5288115.1"/>
    </source>
</evidence>
<dbReference type="SUPFAM" id="SSF56112">
    <property type="entry name" value="Protein kinase-like (PK-like)"/>
    <property type="match status" value="1"/>
</dbReference>
<keyword evidence="3" id="KW-1185">Reference proteome</keyword>
<name>A0ABW0EP70_9PSEU</name>
<proteinExistence type="predicted"/>
<evidence type="ECO:0000313" key="3">
    <source>
        <dbReference type="Proteomes" id="UP001596157"/>
    </source>
</evidence>
<protein>
    <submittedName>
        <fullName evidence="2">Phosphotransferase</fullName>
    </submittedName>
</protein>